<evidence type="ECO:0000313" key="2">
    <source>
        <dbReference type="EMBL" id="KAF4408498.1"/>
    </source>
</evidence>
<evidence type="ECO:0000256" key="1">
    <source>
        <dbReference type="SAM" id="Phobius"/>
    </source>
</evidence>
<name>A0ABQ7FIQ6_9ACTN</name>
<feature type="transmembrane region" description="Helical" evidence="1">
    <location>
        <begin position="87"/>
        <end position="107"/>
    </location>
</feature>
<dbReference type="SUPFAM" id="SSF48317">
    <property type="entry name" value="Acid phosphatase/Vanadium-dependent haloperoxidase"/>
    <property type="match status" value="1"/>
</dbReference>
<dbReference type="RefSeq" id="WP_170315844.1">
    <property type="nucleotide sequence ID" value="NZ_WHPN01000271.1"/>
</dbReference>
<dbReference type="EMBL" id="WHPN01000271">
    <property type="protein sequence ID" value="KAF4408498.1"/>
    <property type="molecule type" value="Genomic_DNA"/>
</dbReference>
<organism evidence="2 3">
    <name type="scientific">Streptomyces lycii</name>
    <dbReference type="NCBI Taxonomy" id="2654337"/>
    <lineage>
        <taxon>Bacteria</taxon>
        <taxon>Bacillati</taxon>
        <taxon>Actinomycetota</taxon>
        <taxon>Actinomycetes</taxon>
        <taxon>Kitasatosporales</taxon>
        <taxon>Streptomycetaceae</taxon>
        <taxon>Streptomyces</taxon>
    </lineage>
</organism>
<dbReference type="Proteomes" id="UP000621266">
    <property type="component" value="Unassembled WGS sequence"/>
</dbReference>
<protein>
    <submittedName>
        <fullName evidence="2">Phosphatase PAP2 family protein</fullName>
    </submittedName>
</protein>
<keyword evidence="1" id="KW-0812">Transmembrane</keyword>
<evidence type="ECO:0000313" key="3">
    <source>
        <dbReference type="Proteomes" id="UP000621266"/>
    </source>
</evidence>
<comment type="caution">
    <text evidence="2">The sequence shown here is derived from an EMBL/GenBank/DDBJ whole genome shotgun (WGS) entry which is preliminary data.</text>
</comment>
<proteinExistence type="predicted"/>
<feature type="transmembrane region" description="Helical" evidence="1">
    <location>
        <begin position="119"/>
        <end position="144"/>
    </location>
</feature>
<feature type="transmembrane region" description="Helical" evidence="1">
    <location>
        <begin position="27"/>
        <end position="49"/>
    </location>
</feature>
<feature type="transmembrane region" description="Helical" evidence="1">
    <location>
        <begin position="61"/>
        <end position="81"/>
    </location>
</feature>
<accession>A0ABQ7FIQ6</accession>
<keyword evidence="1" id="KW-1133">Transmembrane helix</keyword>
<sequence>MPAAAAGLAVSWHLTWPSPAGLVWGLTAAVCAALGVLVVAYGVWHGWWADIHLSRHSQRPLPLACATVAAAVVWLACREFGAPRELLAAAVMAPAGGAAVLVCTCFGKVSLHTSAASGSVTLVALLVDPWCAALFPLVAAVAWARLRTGAHTPGQAVAGALLGTGLTLGVVPPLL</sequence>
<dbReference type="InterPro" id="IPR036938">
    <property type="entry name" value="PAP2/HPO_sf"/>
</dbReference>
<reference evidence="2 3" key="1">
    <citation type="submission" date="2019-10" db="EMBL/GenBank/DDBJ databases">
        <title>Streptomyces tenebrisbrunneis sp.nov., an endogenous actinomycete isolated from of Lycium ruthenicum.</title>
        <authorList>
            <person name="Ma L."/>
        </authorList>
    </citation>
    <scope>NUCLEOTIDE SEQUENCE [LARGE SCALE GENOMIC DNA]</scope>
    <source>
        <strain evidence="2 3">TRM 66187</strain>
    </source>
</reference>
<keyword evidence="1" id="KW-0472">Membrane</keyword>
<gene>
    <name evidence="2" type="ORF">GCU69_13760</name>
</gene>
<keyword evidence="3" id="KW-1185">Reference proteome</keyword>